<protein>
    <submittedName>
        <fullName evidence="2">Zinc finger protein 692</fullName>
    </submittedName>
</protein>
<dbReference type="EMBL" id="HAED01017916">
    <property type="protein sequence ID" value="SBR04361.1"/>
    <property type="molecule type" value="Transcribed_RNA"/>
</dbReference>
<feature type="region of interest" description="Disordered" evidence="1">
    <location>
        <begin position="1"/>
        <end position="38"/>
    </location>
</feature>
<dbReference type="AlphaFoldDB" id="A0A1A8J4D1"/>
<proteinExistence type="predicted"/>
<accession>A0A1A8J4D1</accession>
<sequence>MADTASKPAAPQPRRPRSSAQKRSDQQGSKTPVSLGEAYTRWPQIKNFHRIQTHADMANFLMDRYENSEHGHEHGPSTSTPTKWRRLNPPALSSIAGSLSTCQPDKNGDDTLSDSEITCLEDSQHEINVQESTQSALGVDVGIEEINDLRNSIADWSQGQIDEVDSAPADSSDEDFLLGICIRMGGALKSPVCIQNLPIINLEEFVTSLMTQTNHRSVFQETEVRVSGCKHEELILLIQNFLKTSKYYVCELLQSLPGKTTPTFPTPLTVQCEEDLIGRRAVIIYEGLLRQLASFLILPVQNCPYKGEVTEMQCQSLPPYRDGY</sequence>
<gene>
    <name evidence="2" type="primary">N341_06637</name>
</gene>
<feature type="region of interest" description="Disordered" evidence="1">
    <location>
        <begin position="67"/>
        <end position="90"/>
    </location>
</feature>
<reference evidence="2" key="1">
    <citation type="submission" date="2016-05" db="EMBL/GenBank/DDBJ databases">
        <authorList>
            <person name="Lavstsen T."/>
            <person name="Jespersen J.S."/>
        </authorList>
    </citation>
    <scope>NUCLEOTIDE SEQUENCE</scope>
    <source>
        <tissue evidence="2">Brain</tissue>
    </source>
</reference>
<name>A0A1A8J4D1_NOTKU</name>
<reference evidence="2" key="2">
    <citation type="submission" date="2016-06" db="EMBL/GenBank/DDBJ databases">
        <title>The genome of a short-lived fish provides insights into sex chromosome evolution and the genetic control of aging.</title>
        <authorList>
            <person name="Reichwald K."/>
            <person name="Felder M."/>
            <person name="Petzold A."/>
            <person name="Koch P."/>
            <person name="Groth M."/>
            <person name="Platzer M."/>
        </authorList>
    </citation>
    <scope>NUCLEOTIDE SEQUENCE</scope>
    <source>
        <tissue evidence="2">Brain</tissue>
    </source>
</reference>
<evidence type="ECO:0000256" key="1">
    <source>
        <dbReference type="SAM" id="MobiDB-lite"/>
    </source>
</evidence>
<organism evidence="2">
    <name type="scientific">Nothobranchius kuhntae</name>
    <name type="common">Beira killifish</name>
    <dbReference type="NCBI Taxonomy" id="321403"/>
    <lineage>
        <taxon>Eukaryota</taxon>
        <taxon>Metazoa</taxon>
        <taxon>Chordata</taxon>
        <taxon>Craniata</taxon>
        <taxon>Vertebrata</taxon>
        <taxon>Euteleostomi</taxon>
        <taxon>Actinopterygii</taxon>
        <taxon>Neopterygii</taxon>
        <taxon>Teleostei</taxon>
        <taxon>Neoteleostei</taxon>
        <taxon>Acanthomorphata</taxon>
        <taxon>Ovalentaria</taxon>
        <taxon>Atherinomorphae</taxon>
        <taxon>Cyprinodontiformes</taxon>
        <taxon>Nothobranchiidae</taxon>
        <taxon>Nothobranchius</taxon>
    </lineage>
</organism>
<evidence type="ECO:0000313" key="2">
    <source>
        <dbReference type="EMBL" id="SBR04361.1"/>
    </source>
</evidence>